<comment type="caution">
    <text evidence="2">The sequence shown here is derived from an EMBL/GenBank/DDBJ whole genome shotgun (WGS) entry which is preliminary data.</text>
</comment>
<organism evidence="2 3">
    <name type="scientific">Nocardioides deserti</name>
    <dbReference type="NCBI Taxonomy" id="1588644"/>
    <lineage>
        <taxon>Bacteria</taxon>
        <taxon>Bacillati</taxon>
        <taxon>Actinomycetota</taxon>
        <taxon>Actinomycetes</taxon>
        <taxon>Propionibacteriales</taxon>
        <taxon>Nocardioidaceae</taxon>
        <taxon>Nocardioides</taxon>
    </lineage>
</organism>
<evidence type="ECO:0000256" key="1">
    <source>
        <dbReference type="SAM" id="MobiDB-lite"/>
    </source>
</evidence>
<keyword evidence="3" id="KW-1185">Reference proteome</keyword>
<evidence type="ECO:0008006" key="4">
    <source>
        <dbReference type="Google" id="ProtNLM"/>
    </source>
</evidence>
<feature type="region of interest" description="Disordered" evidence="1">
    <location>
        <begin position="323"/>
        <end position="374"/>
    </location>
</feature>
<name>A0ABR6UCN5_9ACTN</name>
<feature type="compositionally biased region" description="Low complexity" evidence="1">
    <location>
        <begin position="170"/>
        <end position="209"/>
    </location>
</feature>
<dbReference type="EMBL" id="JACMYC010000016">
    <property type="protein sequence ID" value="MBC2962098.1"/>
    <property type="molecule type" value="Genomic_DNA"/>
</dbReference>
<accession>A0ABR6UCN5</accession>
<reference evidence="2 3" key="1">
    <citation type="submission" date="2020-08" db="EMBL/GenBank/DDBJ databases">
        <title>novel species in genus Nocardioides.</title>
        <authorList>
            <person name="Zhang G."/>
        </authorList>
    </citation>
    <scope>NUCLEOTIDE SEQUENCE [LARGE SCALE GENOMIC DNA]</scope>
    <source>
        <strain evidence="2 3">SC8A-24</strain>
    </source>
</reference>
<feature type="region of interest" description="Disordered" evidence="1">
    <location>
        <begin position="166"/>
        <end position="209"/>
    </location>
</feature>
<protein>
    <recommendedName>
        <fullName evidence="4">Flp pilus-assembly TadG-like N-terminal domain-containing protein</fullName>
    </recommendedName>
</protein>
<gene>
    <name evidence="2" type="ORF">H7344_17535</name>
</gene>
<dbReference type="Proteomes" id="UP000604001">
    <property type="component" value="Unassembled WGS sequence"/>
</dbReference>
<evidence type="ECO:0000313" key="2">
    <source>
        <dbReference type="EMBL" id="MBC2962098.1"/>
    </source>
</evidence>
<sequence length="601" mass="61695">MVSVLALVLIVVAALAVDLGNAWARGRIVQKQADVSAVGAGSLLPMSISDARTDNEPEDVAARAAALLNGNTASGQPVVDADDLLDGARENGEIVFQNASGVPCTDNCVRMELVAPAAEVDFGLAGAVASGVAVSRSATVEVFSELPPKEKVIPLWVPSGCGYGPIDGDTTQGGSATAATTSATSSPTASPTAGSTQQPSPTATASAAAEAITPRGDHVLTGPAIISVPAGTTAPIEGYAIGNLANNLQKASIRLVAPDGSRFIDYATSTDVPKQSMTVPTFDVGTEVTSTPGAWHAYAMVQANGSGKALVYSSTDLIVDVTGTPPPSAPASTDTAPSAQTTATTTAVPVGCAGQDRGNFGQLDSPRQDGGAGNNSRLSWNAAFGLDHVLMPFDTTAYEPQKECARANGSDPIPGSQLDEVSMDGNNCIKGDTGNDGPGLYKGFIDGVDNRPGRLDVRRGGSNCTGDTRIVGGRTINDDRLDCFLRSGATLDQIAQATGVDDSMLDASVKDSPRFVWLPMVLATDRAQKGYQPIIDYVPAFLTDQTQTAGPTEDNGLQINGNSLKAIRFFAFNKAALPIGERAPSTDYSSALARPIVRLVG</sequence>
<feature type="compositionally biased region" description="Low complexity" evidence="1">
    <location>
        <begin position="330"/>
        <end position="350"/>
    </location>
</feature>
<dbReference type="RefSeq" id="WP_186347290.1">
    <property type="nucleotide sequence ID" value="NZ_BMMR01000001.1"/>
</dbReference>
<proteinExistence type="predicted"/>
<evidence type="ECO:0000313" key="3">
    <source>
        <dbReference type="Proteomes" id="UP000604001"/>
    </source>
</evidence>